<sequence length="63" mass="6848">MPTTYARLSRIHIKNFQSVEDATLELGNLTCLVGAGDCGKSAFLRAIRAVCLNDAVDEDIRHG</sequence>
<dbReference type="InterPro" id="IPR027417">
    <property type="entry name" value="P-loop_NTPase"/>
</dbReference>
<gene>
    <name evidence="2" type="ORF">LCGC14_2493640</name>
</gene>
<feature type="non-terminal residue" evidence="2">
    <location>
        <position position="63"/>
    </location>
</feature>
<dbReference type="EMBL" id="LAZR01039585">
    <property type="protein sequence ID" value="KKL16634.1"/>
    <property type="molecule type" value="Genomic_DNA"/>
</dbReference>
<dbReference type="SUPFAM" id="SSF52540">
    <property type="entry name" value="P-loop containing nucleoside triphosphate hydrolases"/>
    <property type="match status" value="1"/>
</dbReference>
<accession>A0A0F9B3Z1</accession>
<evidence type="ECO:0000313" key="2">
    <source>
        <dbReference type="EMBL" id="KKL16634.1"/>
    </source>
</evidence>
<dbReference type="AlphaFoldDB" id="A0A0F9B3Z1"/>
<organism evidence="2">
    <name type="scientific">marine sediment metagenome</name>
    <dbReference type="NCBI Taxonomy" id="412755"/>
    <lineage>
        <taxon>unclassified sequences</taxon>
        <taxon>metagenomes</taxon>
        <taxon>ecological metagenomes</taxon>
    </lineage>
</organism>
<dbReference type="Gene3D" id="3.40.50.300">
    <property type="entry name" value="P-loop containing nucleotide triphosphate hydrolases"/>
    <property type="match status" value="1"/>
</dbReference>
<comment type="caution">
    <text evidence="2">The sequence shown here is derived from an EMBL/GenBank/DDBJ whole genome shotgun (WGS) entry which is preliminary data.</text>
</comment>
<evidence type="ECO:0000259" key="1">
    <source>
        <dbReference type="Pfam" id="PF13175"/>
    </source>
</evidence>
<dbReference type="InterPro" id="IPR041685">
    <property type="entry name" value="AAA_GajA/Old/RecF-like"/>
</dbReference>
<reference evidence="2" key="1">
    <citation type="journal article" date="2015" name="Nature">
        <title>Complex archaea that bridge the gap between prokaryotes and eukaryotes.</title>
        <authorList>
            <person name="Spang A."/>
            <person name="Saw J.H."/>
            <person name="Jorgensen S.L."/>
            <person name="Zaremba-Niedzwiedzka K."/>
            <person name="Martijn J."/>
            <person name="Lind A.E."/>
            <person name="van Eijk R."/>
            <person name="Schleper C."/>
            <person name="Guy L."/>
            <person name="Ettema T.J."/>
        </authorList>
    </citation>
    <scope>NUCLEOTIDE SEQUENCE</scope>
</reference>
<dbReference type="Pfam" id="PF13175">
    <property type="entry name" value="AAA_15"/>
    <property type="match status" value="1"/>
</dbReference>
<name>A0A0F9B3Z1_9ZZZZ</name>
<feature type="domain" description="Endonuclease GajA/Old nuclease/RecF-like AAA" evidence="1">
    <location>
        <begin position="8"/>
        <end position="52"/>
    </location>
</feature>
<protein>
    <recommendedName>
        <fullName evidence="1">Endonuclease GajA/Old nuclease/RecF-like AAA domain-containing protein</fullName>
    </recommendedName>
</protein>
<proteinExistence type="predicted"/>